<dbReference type="CDD" id="cd00009">
    <property type="entry name" value="AAA"/>
    <property type="match status" value="1"/>
</dbReference>
<dbReference type="InterPro" id="IPR009057">
    <property type="entry name" value="Homeodomain-like_sf"/>
</dbReference>
<dbReference type="Gene3D" id="3.40.50.300">
    <property type="entry name" value="P-loop containing nucleotide triphosphate hydrolases"/>
    <property type="match status" value="1"/>
</dbReference>
<dbReference type="Gene3D" id="3.30.450.40">
    <property type="match status" value="1"/>
</dbReference>
<dbReference type="PROSITE" id="PS00688">
    <property type="entry name" value="SIGMA54_INTERACT_3"/>
    <property type="match status" value="1"/>
</dbReference>
<dbReference type="GO" id="GO:0000160">
    <property type="term" value="P:phosphorelay signal transduction system"/>
    <property type="evidence" value="ECO:0007669"/>
    <property type="project" value="UniProtKB-UniRule"/>
</dbReference>
<feature type="domain" description="Sigma-54 factor interaction" evidence="13">
    <location>
        <begin position="200"/>
        <end position="428"/>
    </location>
</feature>
<dbReference type="SUPFAM" id="SSF52540">
    <property type="entry name" value="P-loop containing nucleoside triphosphate hydrolases"/>
    <property type="match status" value="1"/>
</dbReference>
<keyword evidence="15" id="KW-1185">Reference proteome</keyword>
<dbReference type="STRING" id="289377.HL41_03985"/>
<dbReference type="AlphaFoldDB" id="A0A075WZ96"/>
<evidence type="ECO:0000256" key="4">
    <source>
        <dbReference type="ARBA" id="ARBA00022741"/>
    </source>
</evidence>
<dbReference type="SMART" id="SM00065">
    <property type="entry name" value="GAF"/>
    <property type="match status" value="1"/>
</dbReference>
<dbReference type="PROSITE" id="PS00675">
    <property type="entry name" value="SIGMA54_INTERACT_1"/>
    <property type="match status" value="1"/>
</dbReference>
<comment type="function">
    <text evidence="1 12">Required for activation of most nif operons, which are directly involved in nitrogen fixation.</text>
</comment>
<dbReference type="KEGG" id="tcm:HL41_03985"/>
<dbReference type="Pfam" id="PF25601">
    <property type="entry name" value="AAA_lid_14"/>
    <property type="match status" value="1"/>
</dbReference>
<keyword evidence="5" id="KW-0067">ATP-binding</keyword>
<evidence type="ECO:0000256" key="3">
    <source>
        <dbReference type="ARBA" id="ARBA00015308"/>
    </source>
</evidence>
<accession>A0A075WZ96</accession>
<dbReference type="eggNOG" id="COG3604">
    <property type="taxonomic scope" value="Bacteria"/>
</dbReference>
<keyword evidence="4" id="KW-0547">Nucleotide-binding</keyword>
<protein>
    <recommendedName>
        <fullName evidence="3 12">Nif-specific regulatory protein</fullName>
    </recommendedName>
</protein>
<evidence type="ECO:0000256" key="12">
    <source>
        <dbReference type="RuleBase" id="RU368029"/>
    </source>
</evidence>
<dbReference type="Proteomes" id="UP000028481">
    <property type="component" value="Chromosome"/>
</dbReference>
<dbReference type="SUPFAM" id="SSF46689">
    <property type="entry name" value="Homeodomain-like"/>
    <property type="match status" value="1"/>
</dbReference>
<dbReference type="InterPro" id="IPR002197">
    <property type="entry name" value="HTH_Fis"/>
</dbReference>
<evidence type="ECO:0000256" key="11">
    <source>
        <dbReference type="ARBA" id="ARBA00023231"/>
    </source>
</evidence>
<dbReference type="Pfam" id="PF01590">
    <property type="entry name" value="GAF"/>
    <property type="match status" value="1"/>
</dbReference>
<dbReference type="NCBIfam" id="TIGR01817">
    <property type="entry name" value="nifA"/>
    <property type="match status" value="1"/>
</dbReference>
<evidence type="ECO:0000256" key="10">
    <source>
        <dbReference type="ARBA" id="ARBA00023163"/>
    </source>
</evidence>
<dbReference type="InterPro" id="IPR003018">
    <property type="entry name" value="GAF"/>
</dbReference>
<evidence type="ECO:0000256" key="1">
    <source>
        <dbReference type="ARBA" id="ARBA00002167"/>
    </source>
</evidence>
<evidence type="ECO:0000256" key="5">
    <source>
        <dbReference type="ARBA" id="ARBA00022840"/>
    </source>
</evidence>
<keyword evidence="11 12" id="KW-0535">Nitrogen fixation</keyword>
<evidence type="ECO:0000256" key="2">
    <source>
        <dbReference type="ARBA" id="ARBA00011135"/>
    </source>
</evidence>
<dbReference type="InterPro" id="IPR025944">
    <property type="entry name" value="Sigma_54_int_dom_CS"/>
</dbReference>
<sequence>MPHQEVLDQLERKNKELLALLEISKILSSSFNMHHNLYQSLKVLSDILDMQRATITLYDSETNTLHISVAYGLTPEQMKKGIYKKGEGIVGKVFDTGEPIVVPNIGKEPMFLNKTGARLTKENISFLCVPLKIEGEVLGVLSVDRIFSEEIDLKEDIRFLNIVATLFSQYLKLYQMFRKEKEEKEKLSLELKGKYQFRNLIGISDKMQQVFKFAIKAAKCKANILLIGESGTGKELLAKAIHFESDRANGPFVAINCAAIPETLLEAELFGYKKGAFTGALISKPGKFELANGGTIFLDEIGDLPLSLQAKILRVIQEKTFERIGDTKSIKVDVRIIAATNRDLEKMVREGTFREDLYFRLNVIPIYLPPLRERREDIPLLVDHFLKKFNQEYNKNVQISSEIMEKFMAYHWPGNVRELENTLERLVVLAEKDFITLEDIPFYIRQAFLEEQIKKERDFKEKLLPAHIELIEKKAIEEALKACRYNQTKAAKMLGLTKRQISYRIKKYGILTK</sequence>
<comment type="subunit">
    <text evidence="2 12">Interacts with sigma-54.</text>
</comment>
<dbReference type="PaxDb" id="289377-HL41_03985"/>
<dbReference type="OrthoDB" id="9771372at2"/>
<dbReference type="Pfam" id="PF00158">
    <property type="entry name" value="Sigma54_activat"/>
    <property type="match status" value="1"/>
</dbReference>
<evidence type="ECO:0000256" key="6">
    <source>
        <dbReference type="ARBA" id="ARBA00023012"/>
    </source>
</evidence>
<dbReference type="HOGENOM" id="CLU_000445_95_2_0"/>
<dbReference type="SUPFAM" id="SSF55781">
    <property type="entry name" value="GAF domain-like"/>
    <property type="match status" value="1"/>
</dbReference>
<dbReference type="PANTHER" id="PTHR32071:SF57">
    <property type="entry name" value="C4-DICARBOXYLATE TRANSPORT TRANSCRIPTIONAL REGULATORY PROTEIN DCTD"/>
    <property type="match status" value="1"/>
</dbReference>
<dbReference type="InterPro" id="IPR002078">
    <property type="entry name" value="Sigma_54_int"/>
</dbReference>
<dbReference type="GO" id="GO:0043565">
    <property type="term" value="F:sequence-specific DNA binding"/>
    <property type="evidence" value="ECO:0007669"/>
    <property type="project" value="InterPro"/>
</dbReference>
<dbReference type="PROSITE" id="PS50045">
    <property type="entry name" value="SIGMA54_INTERACT_4"/>
    <property type="match status" value="1"/>
</dbReference>
<dbReference type="InterPro" id="IPR029016">
    <property type="entry name" value="GAF-like_dom_sf"/>
</dbReference>
<dbReference type="Pfam" id="PF02954">
    <property type="entry name" value="HTH_8"/>
    <property type="match status" value="1"/>
</dbReference>
<keyword evidence="6 12" id="KW-0902">Two-component regulatory system</keyword>
<dbReference type="GO" id="GO:0009399">
    <property type="term" value="P:nitrogen fixation"/>
    <property type="evidence" value="ECO:0007669"/>
    <property type="project" value="UniProtKB-UniRule"/>
</dbReference>
<dbReference type="GO" id="GO:0005524">
    <property type="term" value="F:ATP binding"/>
    <property type="evidence" value="ECO:0007669"/>
    <property type="project" value="UniProtKB-KW"/>
</dbReference>
<dbReference type="Gene3D" id="1.10.10.60">
    <property type="entry name" value="Homeodomain-like"/>
    <property type="match status" value="1"/>
</dbReference>
<dbReference type="RefSeq" id="WP_038060864.1">
    <property type="nucleotide sequence ID" value="NZ_CP008796.1"/>
</dbReference>
<dbReference type="InterPro" id="IPR010113">
    <property type="entry name" value="Nif-specific_regulatory_prot"/>
</dbReference>
<dbReference type="FunFam" id="3.40.50.300:FF:000006">
    <property type="entry name" value="DNA-binding transcriptional regulator NtrC"/>
    <property type="match status" value="1"/>
</dbReference>
<dbReference type="PRINTS" id="PR01590">
    <property type="entry name" value="HTHFIS"/>
</dbReference>
<reference evidence="14 15" key="1">
    <citation type="journal article" date="2015" name="Genome Announc.">
        <title>Genome Sequence of a Sulfate-Reducing Thermophilic Bacterium, Thermodesulfobacterium commune DSM 2178T (Phylum Thermodesulfobacteria).</title>
        <authorList>
            <person name="Bhatnagar S."/>
            <person name="Badger J.H."/>
            <person name="Madupu R."/>
            <person name="Khouri H.M."/>
            <person name="O'Connor E.M."/>
            <person name="Robb F.T."/>
            <person name="Ward N.L."/>
            <person name="Eisen J.A."/>
        </authorList>
    </citation>
    <scope>NUCLEOTIDE SEQUENCE [LARGE SCALE GENOMIC DNA]</scope>
    <source>
        <strain evidence="14 15">DSM 2178</strain>
    </source>
</reference>
<dbReference type="GO" id="GO:0003700">
    <property type="term" value="F:DNA-binding transcription factor activity"/>
    <property type="evidence" value="ECO:0007669"/>
    <property type="project" value="UniProtKB-UniRule"/>
</dbReference>
<organism evidence="14 15">
    <name type="scientific">Thermodesulfobacterium commune DSM 2178</name>
    <dbReference type="NCBI Taxonomy" id="289377"/>
    <lineage>
        <taxon>Bacteria</taxon>
        <taxon>Pseudomonadati</taxon>
        <taxon>Thermodesulfobacteriota</taxon>
        <taxon>Thermodesulfobacteria</taxon>
        <taxon>Thermodesulfobacteriales</taxon>
        <taxon>Thermodesulfobacteriaceae</taxon>
        <taxon>Thermodesulfobacterium</taxon>
    </lineage>
</organism>
<dbReference type="InterPro" id="IPR027417">
    <property type="entry name" value="P-loop_NTPase"/>
</dbReference>
<dbReference type="InterPro" id="IPR025662">
    <property type="entry name" value="Sigma_54_int_dom_ATP-bd_1"/>
</dbReference>
<evidence type="ECO:0000313" key="15">
    <source>
        <dbReference type="Proteomes" id="UP000028481"/>
    </source>
</evidence>
<dbReference type="PANTHER" id="PTHR32071">
    <property type="entry name" value="TRANSCRIPTIONAL REGULATORY PROTEIN"/>
    <property type="match status" value="1"/>
</dbReference>
<dbReference type="Gene3D" id="1.10.8.60">
    <property type="match status" value="1"/>
</dbReference>
<dbReference type="PROSITE" id="PS00676">
    <property type="entry name" value="SIGMA54_INTERACT_2"/>
    <property type="match status" value="1"/>
</dbReference>
<keyword evidence="8 12" id="KW-0238">DNA-binding</keyword>
<dbReference type="InterPro" id="IPR003593">
    <property type="entry name" value="AAA+_ATPase"/>
</dbReference>
<gene>
    <name evidence="14" type="ORF">HL41_03985</name>
</gene>
<proteinExistence type="predicted"/>
<evidence type="ECO:0000259" key="13">
    <source>
        <dbReference type="PROSITE" id="PS50045"/>
    </source>
</evidence>
<dbReference type="FunFam" id="1.10.8.60:FF:000014">
    <property type="entry name" value="DNA-binding transcriptional regulator NtrC"/>
    <property type="match status" value="1"/>
</dbReference>
<dbReference type="SMART" id="SM00382">
    <property type="entry name" value="AAA"/>
    <property type="match status" value="1"/>
</dbReference>
<evidence type="ECO:0000256" key="9">
    <source>
        <dbReference type="ARBA" id="ARBA00023159"/>
    </source>
</evidence>
<dbReference type="InterPro" id="IPR025943">
    <property type="entry name" value="Sigma_54_int_dom_ATP-bd_2"/>
</dbReference>
<keyword evidence="9 12" id="KW-0010">Activator</keyword>
<dbReference type="EMBL" id="CP008796">
    <property type="protein sequence ID" value="AIH03997.1"/>
    <property type="molecule type" value="Genomic_DNA"/>
</dbReference>
<evidence type="ECO:0000256" key="7">
    <source>
        <dbReference type="ARBA" id="ARBA00023015"/>
    </source>
</evidence>
<keyword evidence="10 12" id="KW-0804">Transcription</keyword>
<evidence type="ECO:0000256" key="8">
    <source>
        <dbReference type="ARBA" id="ARBA00023125"/>
    </source>
</evidence>
<name>A0A075WZ96_9BACT</name>
<evidence type="ECO:0000313" key="14">
    <source>
        <dbReference type="EMBL" id="AIH03997.1"/>
    </source>
</evidence>
<keyword evidence="7 12" id="KW-0805">Transcription regulation</keyword>
<dbReference type="InterPro" id="IPR058031">
    <property type="entry name" value="AAA_lid_NorR"/>
</dbReference>